<gene>
    <name evidence="10" type="ORF">J5N97_004334</name>
</gene>
<proteinExistence type="predicted"/>
<dbReference type="EC" id="2.3.2.27" evidence="2"/>
<evidence type="ECO:0000256" key="7">
    <source>
        <dbReference type="ARBA" id="ARBA00022833"/>
    </source>
</evidence>
<keyword evidence="11" id="KW-1185">Reference proteome</keyword>
<evidence type="ECO:0000256" key="6">
    <source>
        <dbReference type="ARBA" id="ARBA00022786"/>
    </source>
</evidence>
<feature type="domain" description="RING-type" evidence="9">
    <location>
        <begin position="504"/>
        <end position="545"/>
    </location>
</feature>
<evidence type="ECO:0000313" key="10">
    <source>
        <dbReference type="EMBL" id="KAJ0985978.1"/>
    </source>
</evidence>
<dbReference type="OrthoDB" id="8062037at2759"/>
<evidence type="ECO:0000313" key="11">
    <source>
        <dbReference type="Proteomes" id="UP001085076"/>
    </source>
</evidence>
<evidence type="ECO:0000259" key="9">
    <source>
        <dbReference type="PROSITE" id="PS50089"/>
    </source>
</evidence>
<keyword evidence="5 8" id="KW-0863">Zinc-finger</keyword>
<dbReference type="PANTHER" id="PTHR22937">
    <property type="entry name" value="E3 UBIQUITIN-PROTEIN LIGASE RNF165"/>
    <property type="match status" value="1"/>
</dbReference>
<dbReference type="GO" id="GO:0061630">
    <property type="term" value="F:ubiquitin protein ligase activity"/>
    <property type="evidence" value="ECO:0007669"/>
    <property type="project" value="UniProtKB-EC"/>
</dbReference>
<dbReference type="Proteomes" id="UP001085076">
    <property type="component" value="Miscellaneous, Linkage group lg01"/>
</dbReference>
<evidence type="ECO:0000256" key="4">
    <source>
        <dbReference type="ARBA" id="ARBA00022723"/>
    </source>
</evidence>
<keyword evidence="3" id="KW-0808">Transferase</keyword>
<dbReference type="InterPro" id="IPR001841">
    <property type="entry name" value="Znf_RING"/>
</dbReference>
<reference evidence="10" key="2">
    <citation type="journal article" date="2022" name="Hortic Res">
        <title>The genome of Dioscorea zingiberensis sheds light on the biosynthesis, origin and evolution of the medicinally important diosgenin saponins.</title>
        <authorList>
            <person name="Li Y."/>
            <person name="Tan C."/>
            <person name="Li Z."/>
            <person name="Guo J."/>
            <person name="Li S."/>
            <person name="Chen X."/>
            <person name="Wang C."/>
            <person name="Dai X."/>
            <person name="Yang H."/>
            <person name="Song W."/>
            <person name="Hou L."/>
            <person name="Xu J."/>
            <person name="Tong Z."/>
            <person name="Xu A."/>
            <person name="Yuan X."/>
            <person name="Wang W."/>
            <person name="Yang Q."/>
            <person name="Chen L."/>
            <person name="Sun Z."/>
            <person name="Wang K."/>
            <person name="Pan B."/>
            <person name="Chen J."/>
            <person name="Bao Y."/>
            <person name="Liu F."/>
            <person name="Qi X."/>
            <person name="Gang D.R."/>
            <person name="Wen J."/>
            <person name="Li J."/>
        </authorList>
    </citation>
    <scope>NUCLEOTIDE SEQUENCE</scope>
    <source>
        <strain evidence="10">Dzin_1.0</strain>
    </source>
</reference>
<dbReference type="GO" id="GO:0008270">
    <property type="term" value="F:zinc ion binding"/>
    <property type="evidence" value="ECO:0007669"/>
    <property type="project" value="UniProtKB-KW"/>
</dbReference>
<dbReference type="InterPro" id="IPR013083">
    <property type="entry name" value="Znf_RING/FYVE/PHD"/>
</dbReference>
<keyword evidence="6" id="KW-0833">Ubl conjugation pathway</keyword>
<dbReference type="PROSITE" id="PS50089">
    <property type="entry name" value="ZF_RING_2"/>
    <property type="match status" value="1"/>
</dbReference>
<evidence type="ECO:0000256" key="2">
    <source>
        <dbReference type="ARBA" id="ARBA00012483"/>
    </source>
</evidence>
<comment type="caution">
    <text evidence="10">The sequence shown here is derived from an EMBL/GenBank/DDBJ whole genome shotgun (WGS) entry which is preliminary data.</text>
</comment>
<evidence type="ECO:0000256" key="3">
    <source>
        <dbReference type="ARBA" id="ARBA00022679"/>
    </source>
</evidence>
<keyword evidence="7" id="KW-0862">Zinc</keyword>
<keyword evidence="4" id="KW-0479">Metal-binding</keyword>
<dbReference type="Gene3D" id="3.30.40.10">
    <property type="entry name" value="Zinc/RING finger domain, C3HC4 (zinc finger)"/>
    <property type="match status" value="1"/>
</dbReference>
<dbReference type="InterPro" id="IPR045191">
    <property type="entry name" value="MBR1/2-like"/>
</dbReference>
<evidence type="ECO:0000256" key="8">
    <source>
        <dbReference type="PROSITE-ProRule" id="PRU00175"/>
    </source>
</evidence>
<dbReference type="PANTHER" id="PTHR22937:SF222">
    <property type="entry name" value="RING-TYPE E3 UBIQUITIN TRANSFERASE"/>
    <property type="match status" value="1"/>
</dbReference>
<name>A0A9D5D6G1_9LILI</name>
<sequence>MGQRHMHCTYQMPFLEADRGQAHFYRETCISQSNTVDFLNQSMLPASTTAGDNADLDLNQVRNHVGRNMLYGNSHGIVRNHSHAANHVLVGASSNFDNHHPFPSSSSRNFSVFQNDGSADNIPSSGNNRLVGENVGGFGMANYFADSDRRSCKRKNAEVMPGNYSDINRPMSSSVSFSSPYLSLNSAQQPWNGTTHEYCFNFSNSSFVTPSGYMGSGILPTTGRSHRSMWDRSTFASHQLEPAVVHHNNYLVQGNFMGQTFQPANNSLMDQFGSNVGEGRYSNWTNPHSMTHLPGRSLNSTDAEVVNFYVQGHQGNLVCENAVFLPHPAPIPNFHQHLAPVQNLQMQSNGHHMHMPGSSYQLPLHNWYPSSINAPLDALESSYRFLPFPPSAELICRTPLQQLPTAVEVNQRNLRILSPEDASVVELSGFYALGDAIDRHRDMRLDIDNMSYEELLALEEQIGDVGTGLTEQFILKNLKTSIHNQQLSLQSDQSSKFIPENGTCTICQVEFEENERVGSLDCGHKYHADCIRQWLLVKNICPICKTSALASDKSDG</sequence>
<protein>
    <recommendedName>
        <fullName evidence="2">RING-type E3 ubiquitin transferase</fullName>
        <ecNumber evidence="2">2.3.2.27</ecNumber>
    </recommendedName>
</protein>
<dbReference type="Pfam" id="PF13639">
    <property type="entry name" value="zf-RING_2"/>
    <property type="match status" value="1"/>
</dbReference>
<comment type="catalytic activity">
    <reaction evidence="1">
        <text>S-ubiquitinyl-[E2 ubiquitin-conjugating enzyme]-L-cysteine + [acceptor protein]-L-lysine = [E2 ubiquitin-conjugating enzyme]-L-cysteine + N(6)-ubiquitinyl-[acceptor protein]-L-lysine.</text>
        <dbReference type="EC" id="2.3.2.27"/>
    </reaction>
</comment>
<dbReference type="SUPFAM" id="SSF57850">
    <property type="entry name" value="RING/U-box"/>
    <property type="match status" value="1"/>
</dbReference>
<dbReference type="EMBL" id="JAGGNH010000001">
    <property type="protein sequence ID" value="KAJ0985978.1"/>
    <property type="molecule type" value="Genomic_DNA"/>
</dbReference>
<accession>A0A9D5D6G1</accession>
<evidence type="ECO:0000256" key="5">
    <source>
        <dbReference type="ARBA" id="ARBA00022771"/>
    </source>
</evidence>
<dbReference type="SMART" id="SM00184">
    <property type="entry name" value="RING"/>
    <property type="match status" value="1"/>
</dbReference>
<dbReference type="AlphaFoldDB" id="A0A9D5D6G1"/>
<evidence type="ECO:0000256" key="1">
    <source>
        <dbReference type="ARBA" id="ARBA00000900"/>
    </source>
</evidence>
<organism evidence="10 11">
    <name type="scientific">Dioscorea zingiberensis</name>
    <dbReference type="NCBI Taxonomy" id="325984"/>
    <lineage>
        <taxon>Eukaryota</taxon>
        <taxon>Viridiplantae</taxon>
        <taxon>Streptophyta</taxon>
        <taxon>Embryophyta</taxon>
        <taxon>Tracheophyta</taxon>
        <taxon>Spermatophyta</taxon>
        <taxon>Magnoliopsida</taxon>
        <taxon>Liliopsida</taxon>
        <taxon>Dioscoreales</taxon>
        <taxon>Dioscoreaceae</taxon>
        <taxon>Dioscorea</taxon>
    </lineage>
</organism>
<reference evidence="10" key="1">
    <citation type="submission" date="2021-03" db="EMBL/GenBank/DDBJ databases">
        <authorList>
            <person name="Li Z."/>
            <person name="Yang C."/>
        </authorList>
    </citation>
    <scope>NUCLEOTIDE SEQUENCE</scope>
    <source>
        <strain evidence="10">Dzin_1.0</strain>
        <tissue evidence="10">Leaf</tissue>
    </source>
</reference>